<dbReference type="GO" id="GO:0005634">
    <property type="term" value="C:nucleus"/>
    <property type="evidence" value="ECO:0007669"/>
    <property type="project" value="TreeGrafter"/>
</dbReference>
<dbReference type="PANTHER" id="PTHR19303:SF26">
    <property type="entry name" value="TIGGER TRANSPOSABLE ELEMENT-DERIVED PROTEIN 1"/>
    <property type="match status" value="1"/>
</dbReference>
<comment type="caution">
    <text evidence="2">The sequence shown here is derived from an EMBL/GenBank/DDBJ whole genome shotgun (WGS) entry which is preliminary data.</text>
</comment>
<dbReference type="AlphaFoldDB" id="A0A4C1T435"/>
<keyword evidence="3" id="KW-1185">Reference proteome</keyword>
<proteinExistence type="predicted"/>
<evidence type="ECO:0000313" key="2">
    <source>
        <dbReference type="EMBL" id="GBP09269.1"/>
    </source>
</evidence>
<accession>A0A4C1T435</accession>
<reference evidence="2 3" key="1">
    <citation type="journal article" date="2019" name="Commun. Biol.">
        <title>The bagworm genome reveals a unique fibroin gene that provides high tensile strength.</title>
        <authorList>
            <person name="Kono N."/>
            <person name="Nakamura H."/>
            <person name="Ohtoshi R."/>
            <person name="Tomita M."/>
            <person name="Numata K."/>
            <person name="Arakawa K."/>
        </authorList>
    </citation>
    <scope>NUCLEOTIDE SEQUENCE [LARGE SCALE GENOMIC DNA]</scope>
</reference>
<dbReference type="STRING" id="151549.A0A4C1T435"/>
<evidence type="ECO:0000313" key="3">
    <source>
        <dbReference type="Proteomes" id="UP000299102"/>
    </source>
</evidence>
<dbReference type="Proteomes" id="UP000299102">
    <property type="component" value="Unassembled WGS sequence"/>
</dbReference>
<sequence length="298" mass="34199">MKNTNERDLPVHSRSNKRAWMTATLFKDWLENCAVPELKRYCSSQQIEFKMLLLVDNAPGHPIFSDDLSEHVKVVFMPPNTTSLIQPMDQGVISNFKMYYLRRTFRQLLDSTDKNDQLSMKDFWKNYNIMKAIENIHLSWEEVKASSMKGSWRQLWPELVNGEEDVIIDDVPNVSNELANLAREAGSNGMEEGDINELLLSHDKELDNENLLAIDIQHVAEEDAIISNETLEEKKLTIANISKAMQLISHAMDILSENDSDENRSTGVAASVDRAIGCYKEIYQQKIFKNSTNFRHVC</sequence>
<feature type="domain" description="DDE-1" evidence="1">
    <location>
        <begin position="4"/>
        <end position="152"/>
    </location>
</feature>
<dbReference type="Pfam" id="PF03184">
    <property type="entry name" value="DDE_1"/>
    <property type="match status" value="1"/>
</dbReference>
<dbReference type="InterPro" id="IPR004875">
    <property type="entry name" value="DDE_SF_endonuclease_dom"/>
</dbReference>
<protein>
    <submittedName>
        <fullName evidence="2">Tigger transposable element-derived protein 1</fullName>
    </submittedName>
</protein>
<dbReference type="GO" id="GO:0003677">
    <property type="term" value="F:DNA binding"/>
    <property type="evidence" value="ECO:0007669"/>
    <property type="project" value="TreeGrafter"/>
</dbReference>
<evidence type="ECO:0000259" key="1">
    <source>
        <dbReference type="Pfam" id="PF03184"/>
    </source>
</evidence>
<gene>
    <name evidence="2" type="primary">TIGD1</name>
    <name evidence="2" type="ORF">EVAR_68920_1</name>
</gene>
<organism evidence="2 3">
    <name type="scientific">Eumeta variegata</name>
    <name type="common">Bagworm moth</name>
    <name type="synonym">Eumeta japonica</name>
    <dbReference type="NCBI Taxonomy" id="151549"/>
    <lineage>
        <taxon>Eukaryota</taxon>
        <taxon>Metazoa</taxon>
        <taxon>Ecdysozoa</taxon>
        <taxon>Arthropoda</taxon>
        <taxon>Hexapoda</taxon>
        <taxon>Insecta</taxon>
        <taxon>Pterygota</taxon>
        <taxon>Neoptera</taxon>
        <taxon>Endopterygota</taxon>
        <taxon>Lepidoptera</taxon>
        <taxon>Glossata</taxon>
        <taxon>Ditrysia</taxon>
        <taxon>Tineoidea</taxon>
        <taxon>Psychidae</taxon>
        <taxon>Oiketicinae</taxon>
        <taxon>Eumeta</taxon>
    </lineage>
</organism>
<name>A0A4C1T435_EUMVA</name>
<dbReference type="OrthoDB" id="125347at2759"/>
<dbReference type="InterPro" id="IPR050863">
    <property type="entry name" value="CenT-Element_Derived"/>
</dbReference>
<dbReference type="PANTHER" id="PTHR19303">
    <property type="entry name" value="TRANSPOSON"/>
    <property type="match status" value="1"/>
</dbReference>
<dbReference type="EMBL" id="BGZK01004484">
    <property type="protein sequence ID" value="GBP09269.1"/>
    <property type="molecule type" value="Genomic_DNA"/>
</dbReference>